<dbReference type="Proteomes" id="UP001223016">
    <property type="component" value="Unassembled WGS sequence"/>
</dbReference>
<dbReference type="EMBL" id="JAUQOO010000013">
    <property type="protein sequence ID" value="MDO7928628.1"/>
    <property type="molecule type" value="Genomic_DNA"/>
</dbReference>
<name>A0ABT9CT03_9PSED</name>
<gene>
    <name evidence="2" type="ORF">Q6A51_17715</name>
</gene>
<dbReference type="InterPro" id="IPR009875">
    <property type="entry name" value="PilZ_domain"/>
</dbReference>
<evidence type="ECO:0000259" key="1">
    <source>
        <dbReference type="Pfam" id="PF07238"/>
    </source>
</evidence>
<organism evidence="2 3">
    <name type="scientific">Pseudomonas serbiensis</name>
    <dbReference type="NCBI Taxonomy" id="3064350"/>
    <lineage>
        <taxon>Bacteria</taxon>
        <taxon>Pseudomonadati</taxon>
        <taxon>Pseudomonadota</taxon>
        <taxon>Gammaproteobacteria</taxon>
        <taxon>Pseudomonadales</taxon>
        <taxon>Pseudomonadaceae</taxon>
        <taxon>Pseudomonas</taxon>
    </lineage>
</organism>
<evidence type="ECO:0000313" key="2">
    <source>
        <dbReference type="EMBL" id="MDO7928628.1"/>
    </source>
</evidence>
<dbReference type="RefSeq" id="WP_304575374.1">
    <property type="nucleotide sequence ID" value="NZ_JAUQOO010000013.1"/>
</dbReference>
<feature type="domain" description="PilZ" evidence="1">
    <location>
        <begin position="5"/>
        <end position="97"/>
    </location>
</feature>
<protein>
    <submittedName>
        <fullName evidence="2">PilZ domain-containing protein</fullName>
    </submittedName>
</protein>
<keyword evidence="3" id="KW-1185">Reference proteome</keyword>
<reference evidence="2 3" key="1">
    <citation type="submission" date="2023-07" db="EMBL/GenBank/DDBJ databases">
        <title>Identification of four novel Pseudomonas species associated with bacterial leaf spot of cucurbits.</title>
        <authorList>
            <person name="Fullem K.R."/>
        </authorList>
    </citation>
    <scope>NUCLEOTIDE SEQUENCE [LARGE SCALE GENOMIC DNA]</scope>
    <source>
        <strain evidence="2 3">KFB 138</strain>
    </source>
</reference>
<proteinExistence type="predicted"/>
<comment type="caution">
    <text evidence="2">The sequence shown here is derived from an EMBL/GenBank/DDBJ whole genome shotgun (WGS) entry which is preliminary data.</text>
</comment>
<sequence length="119" mass="13563">MQRNRRIERHQLQDYLHVSNRYTGKSIGCLGNVSEEGLMLISDLPLLVGAVFDLRMKMPVNESGQRMVDVNATCLWCNEDETPGNYNSGFLLNTVPEGYRDLADALRHYFCFYLVEASA</sequence>
<accession>A0ABT9CT03</accession>
<dbReference type="Pfam" id="PF07238">
    <property type="entry name" value="PilZ"/>
    <property type="match status" value="1"/>
</dbReference>
<evidence type="ECO:0000313" key="3">
    <source>
        <dbReference type="Proteomes" id="UP001223016"/>
    </source>
</evidence>